<dbReference type="KEGG" id="lse:F1C12_15085"/>
<dbReference type="EMBL" id="CP043641">
    <property type="protein sequence ID" value="QNE36304.1"/>
    <property type="molecule type" value="Genomic_DNA"/>
</dbReference>
<dbReference type="RefSeq" id="WP_185275738.1">
    <property type="nucleotide sequence ID" value="NZ_CP043641.1"/>
</dbReference>
<evidence type="ECO:0000313" key="2">
    <source>
        <dbReference type="EMBL" id="QNE36304.1"/>
    </source>
</evidence>
<feature type="compositionally biased region" description="Polar residues" evidence="1">
    <location>
        <begin position="96"/>
        <end position="112"/>
    </location>
</feature>
<evidence type="ECO:0000313" key="3">
    <source>
        <dbReference type="Proteomes" id="UP000515511"/>
    </source>
</evidence>
<dbReference type="Proteomes" id="UP000515511">
    <property type="component" value="Chromosome"/>
</dbReference>
<feature type="region of interest" description="Disordered" evidence="1">
    <location>
        <begin position="1"/>
        <end position="112"/>
    </location>
</feature>
<accession>A0A7G6YCT9</accession>
<gene>
    <name evidence="2" type="ORF">F1C12_15085</name>
</gene>
<reference evidence="3" key="1">
    <citation type="submission" date="2019-09" db="EMBL/GenBank/DDBJ databases">
        <title>Antimicrobial potential of Antarctic Bacteria.</title>
        <authorList>
            <person name="Benaud N."/>
            <person name="Edwards R.J."/>
            <person name="Ferrari B.C."/>
        </authorList>
    </citation>
    <scope>NUCLEOTIDE SEQUENCE [LARGE SCALE GENOMIC DNA]</scope>
    <source>
        <strain evidence="3">INR9</strain>
    </source>
</reference>
<evidence type="ECO:0000256" key="1">
    <source>
        <dbReference type="SAM" id="MobiDB-lite"/>
    </source>
</evidence>
<sequence length="112" mass="11294">MSDTSGLPNADDLGVPAEDDPDRFEGGAGAQSADRDAQSAEPDEDDPGQGGDVSGAHQTGVAPEGAEDVTTQDTQGPASHGSDGAEPPPADFDPTEQPSNPDLVQNTEPPDE</sequence>
<dbReference type="AlphaFoldDB" id="A0A7G6YCT9"/>
<name>A0A7G6YCT9_9MICO</name>
<organism evidence="2 3">
    <name type="scientific">Leifsonia shinshuensis</name>
    <dbReference type="NCBI Taxonomy" id="150026"/>
    <lineage>
        <taxon>Bacteria</taxon>
        <taxon>Bacillati</taxon>
        <taxon>Actinomycetota</taxon>
        <taxon>Actinomycetes</taxon>
        <taxon>Micrococcales</taxon>
        <taxon>Microbacteriaceae</taxon>
        <taxon>Leifsonia</taxon>
    </lineage>
</organism>
<proteinExistence type="predicted"/>
<protein>
    <submittedName>
        <fullName evidence="2">Uncharacterized protein</fullName>
    </submittedName>
</protein>